<dbReference type="CDD" id="cd00755">
    <property type="entry name" value="YgdL_like"/>
    <property type="match status" value="1"/>
</dbReference>
<protein>
    <submittedName>
        <fullName evidence="2">tRNA A37 threonylcarbamoyladenosine dehydratase</fullName>
    </submittedName>
</protein>
<dbReference type="GO" id="GO:0008641">
    <property type="term" value="F:ubiquitin-like modifier activating enzyme activity"/>
    <property type="evidence" value="ECO:0007669"/>
    <property type="project" value="InterPro"/>
</dbReference>
<dbReference type="Pfam" id="PF00899">
    <property type="entry name" value="ThiF"/>
    <property type="match status" value="1"/>
</dbReference>
<evidence type="ECO:0000313" key="2">
    <source>
        <dbReference type="EMBL" id="SEK79177.1"/>
    </source>
</evidence>
<dbReference type="InterPro" id="IPR000594">
    <property type="entry name" value="ThiF_NAD_FAD-bd"/>
</dbReference>
<proteinExistence type="predicted"/>
<dbReference type="InterPro" id="IPR035985">
    <property type="entry name" value="Ubiquitin-activating_enz"/>
</dbReference>
<organism evidence="2 3">
    <name type="scientific">Ectothiorhodospira marina</name>
    <dbReference type="NCBI Taxonomy" id="1396821"/>
    <lineage>
        <taxon>Bacteria</taxon>
        <taxon>Pseudomonadati</taxon>
        <taxon>Pseudomonadota</taxon>
        <taxon>Gammaproteobacteria</taxon>
        <taxon>Chromatiales</taxon>
        <taxon>Ectothiorhodospiraceae</taxon>
        <taxon>Ectothiorhodospira</taxon>
    </lineage>
</organism>
<gene>
    <name evidence="2" type="ORF">SAMN05444515_10562</name>
</gene>
<dbReference type="STRING" id="1396821.SAMN05444515_10562"/>
<reference evidence="3" key="1">
    <citation type="submission" date="2016-10" db="EMBL/GenBank/DDBJ databases">
        <authorList>
            <person name="Varghese N."/>
            <person name="Submissions S."/>
        </authorList>
    </citation>
    <scope>NUCLEOTIDE SEQUENCE [LARGE SCALE GENOMIC DNA]</scope>
    <source>
        <strain evidence="3">DSM 241</strain>
    </source>
</reference>
<dbReference type="Proteomes" id="UP000199256">
    <property type="component" value="Unassembled WGS sequence"/>
</dbReference>
<dbReference type="InterPro" id="IPR045886">
    <property type="entry name" value="ThiF/MoeB/HesA"/>
</dbReference>
<dbReference type="GO" id="GO:0061503">
    <property type="term" value="F:tRNA threonylcarbamoyladenosine dehydratase"/>
    <property type="evidence" value="ECO:0007669"/>
    <property type="project" value="TreeGrafter"/>
</dbReference>
<dbReference type="Gene3D" id="3.40.50.720">
    <property type="entry name" value="NAD(P)-binding Rossmann-like Domain"/>
    <property type="match status" value="1"/>
</dbReference>
<sequence>MTETPDIHERTRMLLGNAGLEHLGRCHVFIAGLGGVGASAAEAIARAGVGHLTLLDHDVVGPSNLNRQLVALHSTLGRPKAQVMAERIADINPVARVTVRQDFLSPDNVTDLLPDTCDFVLDGIDSIACKAALIHACQERGLAVVSSMGAGGRLDPTAIRVGQLAATEKCPLARELRKRLRRLGGHLDYPVVYSTETPIKGSEHRPIDGQVSGRPRAVNGTISYLPALFGLTLAGEVLRGLLSSAPLPCNPLAGL</sequence>
<evidence type="ECO:0000313" key="3">
    <source>
        <dbReference type="Proteomes" id="UP000199256"/>
    </source>
</evidence>
<dbReference type="PANTHER" id="PTHR43267:SF1">
    <property type="entry name" value="TRNA THREONYLCARBAMOYLADENOSINE DEHYDRATASE"/>
    <property type="match status" value="1"/>
</dbReference>
<dbReference type="SUPFAM" id="SSF69572">
    <property type="entry name" value="Activating enzymes of the ubiquitin-like proteins"/>
    <property type="match status" value="1"/>
</dbReference>
<name>A0A1H7JZK1_9GAMM</name>
<evidence type="ECO:0000259" key="1">
    <source>
        <dbReference type="Pfam" id="PF00899"/>
    </source>
</evidence>
<dbReference type="EMBL" id="FOAA01000005">
    <property type="protein sequence ID" value="SEK79177.1"/>
    <property type="molecule type" value="Genomic_DNA"/>
</dbReference>
<feature type="domain" description="THIF-type NAD/FAD binding fold" evidence="1">
    <location>
        <begin position="10"/>
        <end position="243"/>
    </location>
</feature>
<dbReference type="AlphaFoldDB" id="A0A1H7JZK1"/>
<accession>A0A1H7JZK1</accession>
<keyword evidence="3" id="KW-1185">Reference proteome</keyword>
<dbReference type="GO" id="GO:0061504">
    <property type="term" value="P:cyclic threonylcarbamoyladenosine biosynthetic process"/>
    <property type="evidence" value="ECO:0007669"/>
    <property type="project" value="TreeGrafter"/>
</dbReference>
<dbReference type="PANTHER" id="PTHR43267">
    <property type="entry name" value="TRNA THREONYLCARBAMOYLADENOSINE DEHYDRATASE"/>
    <property type="match status" value="1"/>
</dbReference>